<evidence type="ECO:0000313" key="8">
    <source>
        <dbReference type="Proteomes" id="UP001303473"/>
    </source>
</evidence>
<dbReference type="Pfam" id="PF04479">
    <property type="entry name" value="RTA1"/>
    <property type="match status" value="1"/>
</dbReference>
<dbReference type="PANTHER" id="PTHR31465">
    <property type="entry name" value="PROTEIN RTA1-RELATED"/>
    <property type="match status" value="1"/>
</dbReference>
<evidence type="ECO:0000256" key="6">
    <source>
        <dbReference type="SAM" id="Phobius"/>
    </source>
</evidence>
<feature type="transmembrane region" description="Helical" evidence="6">
    <location>
        <begin position="163"/>
        <end position="187"/>
    </location>
</feature>
<feature type="transmembrane region" description="Helical" evidence="6">
    <location>
        <begin position="213"/>
        <end position="237"/>
    </location>
</feature>
<feature type="transmembrane region" description="Helical" evidence="6">
    <location>
        <begin position="55"/>
        <end position="76"/>
    </location>
</feature>
<sequence length="467" mass="50924">MEKGTGDCALYTCPVPGGFFSSPAAPGGDAFMLAAFATLIPVNLYTGIRHKTPLYASLVIAGLILEVVGHVGKILLRDDVASETYFSVYMMGTLCGPTLISAAIYLILPHVMVIYGSQFSLISHPIYCVIFFLLFDILTLVFQIAGVAFAANGAAATEMAQGVKVVVLGCVIQVCSLLLFLSFYWYFQWKLSRRWYNLDVKYASIYDSQRFKLFLLATQVTVAFLLLRAAVRIATFASGLASSIAQSSIVSLLADDTLVLLACIILSILPAGSAFGSPAWEGTSPFAPSTNLRDDLLPLRTAGSRSPLQFKFKFGKKSHADKVKEWNVRRAISNPFPSQYQQPQQQPAMPIPKPPAQTFYPLSPSPYLSASRTPAHAPQQPQQAYVRHGRSYSKPRIDPPLISPPLPTPFPQGPQGRQRPPYEISPVQVVPYMPGLPAAAGGGGLLTPRHKKDRSVDRQLVTSDLIW</sequence>
<dbReference type="Proteomes" id="UP001303473">
    <property type="component" value="Unassembled WGS sequence"/>
</dbReference>
<evidence type="ECO:0000256" key="4">
    <source>
        <dbReference type="ARBA" id="ARBA00023136"/>
    </source>
</evidence>
<accession>A0AAN6N2H2</accession>
<feature type="compositionally biased region" description="Pro residues" evidence="5">
    <location>
        <begin position="401"/>
        <end position="412"/>
    </location>
</feature>
<organism evidence="7 8">
    <name type="scientific">Diplogelasinospora grovesii</name>
    <dbReference type="NCBI Taxonomy" id="303347"/>
    <lineage>
        <taxon>Eukaryota</taxon>
        <taxon>Fungi</taxon>
        <taxon>Dikarya</taxon>
        <taxon>Ascomycota</taxon>
        <taxon>Pezizomycotina</taxon>
        <taxon>Sordariomycetes</taxon>
        <taxon>Sordariomycetidae</taxon>
        <taxon>Sordariales</taxon>
        <taxon>Diplogelasinosporaceae</taxon>
        <taxon>Diplogelasinospora</taxon>
    </lineage>
</organism>
<feature type="transmembrane region" description="Helical" evidence="6">
    <location>
        <begin position="126"/>
        <end position="151"/>
    </location>
</feature>
<evidence type="ECO:0000256" key="5">
    <source>
        <dbReference type="SAM" id="MobiDB-lite"/>
    </source>
</evidence>
<dbReference type="PANTHER" id="PTHR31465:SF9">
    <property type="entry name" value="SPHINGOID LONG-CHAIN BASE TRANSPORTER RSB1"/>
    <property type="match status" value="1"/>
</dbReference>
<gene>
    <name evidence="7" type="ORF">QBC46DRAFT_344603</name>
</gene>
<keyword evidence="8" id="KW-1185">Reference proteome</keyword>
<feature type="region of interest" description="Disordered" evidence="5">
    <location>
        <begin position="335"/>
        <end position="422"/>
    </location>
</feature>
<evidence type="ECO:0000256" key="3">
    <source>
        <dbReference type="ARBA" id="ARBA00022989"/>
    </source>
</evidence>
<keyword evidence="2 6" id="KW-0812">Transmembrane</keyword>
<feature type="transmembrane region" description="Helical" evidence="6">
    <location>
        <begin position="30"/>
        <end position="48"/>
    </location>
</feature>
<keyword evidence="4 6" id="KW-0472">Membrane</keyword>
<reference evidence="8" key="1">
    <citation type="journal article" date="2023" name="Mol. Phylogenet. Evol.">
        <title>Genome-scale phylogeny and comparative genomics of the fungal order Sordariales.</title>
        <authorList>
            <person name="Hensen N."/>
            <person name="Bonometti L."/>
            <person name="Westerberg I."/>
            <person name="Brannstrom I.O."/>
            <person name="Guillou S."/>
            <person name="Cros-Aarteil S."/>
            <person name="Calhoun S."/>
            <person name="Haridas S."/>
            <person name="Kuo A."/>
            <person name="Mondo S."/>
            <person name="Pangilinan J."/>
            <person name="Riley R."/>
            <person name="LaButti K."/>
            <person name="Andreopoulos B."/>
            <person name="Lipzen A."/>
            <person name="Chen C."/>
            <person name="Yan M."/>
            <person name="Daum C."/>
            <person name="Ng V."/>
            <person name="Clum A."/>
            <person name="Steindorff A."/>
            <person name="Ohm R.A."/>
            <person name="Martin F."/>
            <person name="Silar P."/>
            <person name="Natvig D.O."/>
            <person name="Lalanne C."/>
            <person name="Gautier V."/>
            <person name="Ament-Velasquez S.L."/>
            <person name="Kruys A."/>
            <person name="Hutchinson M.I."/>
            <person name="Powell A.J."/>
            <person name="Barry K."/>
            <person name="Miller A.N."/>
            <person name="Grigoriev I.V."/>
            <person name="Debuchy R."/>
            <person name="Gladieux P."/>
            <person name="Hiltunen Thoren M."/>
            <person name="Johannesson H."/>
        </authorList>
    </citation>
    <scope>NUCLEOTIDE SEQUENCE [LARGE SCALE GENOMIC DNA]</scope>
    <source>
        <strain evidence="8">CBS 340.73</strain>
    </source>
</reference>
<dbReference type="EMBL" id="MU853855">
    <property type="protein sequence ID" value="KAK3937391.1"/>
    <property type="molecule type" value="Genomic_DNA"/>
</dbReference>
<dbReference type="InterPro" id="IPR007568">
    <property type="entry name" value="RTA1"/>
</dbReference>
<feature type="compositionally biased region" description="Low complexity" evidence="5">
    <location>
        <begin position="335"/>
        <end position="348"/>
    </location>
</feature>
<evidence type="ECO:0000256" key="1">
    <source>
        <dbReference type="ARBA" id="ARBA00004141"/>
    </source>
</evidence>
<dbReference type="GO" id="GO:0005886">
    <property type="term" value="C:plasma membrane"/>
    <property type="evidence" value="ECO:0007669"/>
    <property type="project" value="TreeGrafter"/>
</dbReference>
<feature type="transmembrane region" description="Helical" evidence="6">
    <location>
        <begin position="88"/>
        <end position="114"/>
    </location>
</feature>
<feature type="compositionally biased region" description="Low complexity" evidence="5">
    <location>
        <begin position="356"/>
        <end position="384"/>
    </location>
</feature>
<dbReference type="AlphaFoldDB" id="A0AAN6N2H2"/>
<evidence type="ECO:0000256" key="2">
    <source>
        <dbReference type="ARBA" id="ARBA00022692"/>
    </source>
</evidence>
<dbReference type="GO" id="GO:0000324">
    <property type="term" value="C:fungal-type vacuole"/>
    <property type="evidence" value="ECO:0007669"/>
    <property type="project" value="TreeGrafter"/>
</dbReference>
<name>A0AAN6N2H2_9PEZI</name>
<comment type="subcellular location">
    <subcellularLocation>
        <location evidence="1">Membrane</location>
        <topology evidence="1">Multi-pass membrane protein</topology>
    </subcellularLocation>
</comment>
<protein>
    <submittedName>
        <fullName evidence="7">RTA1 like protein-domain-containing protein</fullName>
    </submittedName>
</protein>
<proteinExistence type="predicted"/>
<comment type="caution">
    <text evidence="7">The sequence shown here is derived from an EMBL/GenBank/DDBJ whole genome shotgun (WGS) entry which is preliminary data.</text>
</comment>
<keyword evidence="3 6" id="KW-1133">Transmembrane helix</keyword>
<evidence type="ECO:0000313" key="7">
    <source>
        <dbReference type="EMBL" id="KAK3937391.1"/>
    </source>
</evidence>